<reference evidence="1 3" key="1">
    <citation type="submission" date="2019-08" db="EMBL/GenBank/DDBJ databases">
        <title>A chromosome-level genome assembly, high-density linkage maps, and genome scans reveal the genomic architecture of hybrid incompatibilities underlying speciation via character displacement in darters (Percidae: Etheostominae).</title>
        <authorList>
            <person name="Moran R.L."/>
            <person name="Catchen J.M."/>
            <person name="Fuller R.C."/>
        </authorList>
    </citation>
    <scope>NUCLEOTIDE SEQUENCE [LARGE SCALE GENOMIC DNA]</scope>
    <source>
        <strain evidence="1">EspeVRDwgs_2016</strain>
        <tissue evidence="1">Muscle</tissue>
    </source>
</reference>
<protein>
    <submittedName>
        <fullName evidence="1">Uncharacterized protein</fullName>
    </submittedName>
</protein>
<gene>
    <name evidence="1" type="ORF">FQN60_006075</name>
    <name evidence="2" type="ORF">FQN60_018745</name>
</gene>
<organism evidence="1 3">
    <name type="scientific">Etheostoma spectabile</name>
    <name type="common">orangethroat darter</name>
    <dbReference type="NCBI Taxonomy" id="54343"/>
    <lineage>
        <taxon>Eukaryota</taxon>
        <taxon>Metazoa</taxon>
        <taxon>Chordata</taxon>
        <taxon>Craniata</taxon>
        <taxon>Vertebrata</taxon>
        <taxon>Euteleostomi</taxon>
        <taxon>Actinopterygii</taxon>
        <taxon>Neopterygii</taxon>
        <taxon>Teleostei</taxon>
        <taxon>Neoteleostei</taxon>
        <taxon>Acanthomorphata</taxon>
        <taxon>Eupercaria</taxon>
        <taxon>Perciformes</taxon>
        <taxon>Percoidei</taxon>
        <taxon>Percidae</taxon>
        <taxon>Etheostomatinae</taxon>
        <taxon>Etheostoma</taxon>
    </lineage>
</organism>
<dbReference type="EMBL" id="VOFY01000981">
    <property type="protein sequence ID" value="KAA8578227.1"/>
    <property type="molecule type" value="Genomic_DNA"/>
</dbReference>
<dbReference type="AlphaFoldDB" id="A0A5J5C6Z8"/>
<sequence>MDGYDNRNVLWMEAYTTNSDQKVVASYFIMHRGLSREG</sequence>
<evidence type="ECO:0000313" key="2">
    <source>
        <dbReference type="EMBL" id="KAA8578227.1"/>
    </source>
</evidence>
<name>A0A5J5C6Z8_9PERO</name>
<dbReference type="EMBL" id="VOFY01002443">
    <property type="protein sequence ID" value="KAA8577584.1"/>
    <property type="molecule type" value="Genomic_DNA"/>
</dbReference>
<keyword evidence="3" id="KW-1185">Reference proteome</keyword>
<dbReference type="Proteomes" id="UP000327493">
    <property type="component" value="Unassembled WGS sequence"/>
</dbReference>
<evidence type="ECO:0000313" key="3">
    <source>
        <dbReference type="Proteomes" id="UP000327493"/>
    </source>
</evidence>
<evidence type="ECO:0000313" key="1">
    <source>
        <dbReference type="EMBL" id="KAA8577584.1"/>
    </source>
</evidence>
<accession>A0A5J5C6Z8</accession>
<comment type="caution">
    <text evidence="1">The sequence shown here is derived from an EMBL/GenBank/DDBJ whole genome shotgun (WGS) entry which is preliminary data.</text>
</comment>
<proteinExistence type="predicted"/>